<feature type="transmembrane region" description="Helical" evidence="2">
    <location>
        <begin position="84"/>
        <end position="102"/>
    </location>
</feature>
<protein>
    <submittedName>
        <fullName evidence="3">Uncharacterized protein</fullName>
    </submittedName>
</protein>
<feature type="region of interest" description="Disordered" evidence="1">
    <location>
        <begin position="166"/>
        <end position="200"/>
    </location>
</feature>
<reference evidence="3 4" key="1">
    <citation type="submission" date="2018-06" db="EMBL/GenBank/DDBJ databases">
        <title>Phytoactinopolyspora halophila sp. nov., a novel halophilic actinomycete isolated from a saline soil in China.</title>
        <authorList>
            <person name="Tang S.-K."/>
        </authorList>
    </citation>
    <scope>NUCLEOTIDE SEQUENCE [LARGE SCALE GENOMIC DNA]</scope>
    <source>
        <strain evidence="3 4">YIM 96934</strain>
    </source>
</reference>
<keyword evidence="2" id="KW-0812">Transmembrane</keyword>
<comment type="caution">
    <text evidence="3">The sequence shown here is derived from an EMBL/GenBank/DDBJ whole genome shotgun (WGS) entry which is preliminary data.</text>
</comment>
<feature type="transmembrane region" description="Helical" evidence="2">
    <location>
        <begin position="109"/>
        <end position="128"/>
    </location>
</feature>
<sequence length="200" mass="20590">MSTPEPDEAAQTTEHRIAVLEDELRKQKTFGGYARLYAPLAALSATLSFTPILNDVVVEHGGGTESRRTFGTLWDMAGRSGGDPAALGIMLVGIFTALLVAATWRPTTLGLPVGIVVAGVPILLMLIVRPSTGSPTPDLSPYGVVGVVVIVSACLLAVVQAAHHLSSTHGTGSDTGTELETPTAPDAAPDAATDPRADEA</sequence>
<feature type="transmembrane region" description="Helical" evidence="2">
    <location>
        <begin position="140"/>
        <end position="159"/>
    </location>
</feature>
<name>A0A329QR59_9ACTN</name>
<dbReference type="AlphaFoldDB" id="A0A329QR59"/>
<gene>
    <name evidence="3" type="ORF">DPM12_10510</name>
</gene>
<feature type="transmembrane region" description="Helical" evidence="2">
    <location>
        <begin position="34"/>
        <end position="53"/>
    </location>
</feature>
<dbReference type="OrthoDB" id="5197852at2"/>
<evidence type="ECO:0000256" key="1">
    <source>
        <dbReference type="SAM" id="MobiDB-lite"/>
    </source>
</evidence>
<keyword evidence="4" id="KW-1185">Reference proteome</keyword>
<evidence type="ECO:0000256" key="2">
    <source>
        <dbReference type="SAM" id="Phobius"/>
    </source>
</evidence>
<proteinExistence type="predicted"/>
<feature type="compositionally biased region" description="Low complexity" evidence="1">
    <location>
        <begin position="166"/>
        <end position="192"/>
    </location>
</feature>
<dbReference type="RefSeq" id="WP_112258287.1">
    <property type="nucleotide sequence ID" value="NZ_QMIG01000008.1"/>
</dbReference>
<evidence type="ECO:0000313" key="4">
    <source>
        <dbReference type="Proteomes" id="UP000250462"/>
    </source>
</evidence>
<dbReference type="EMBL" id="QMIG01000008">
    <property type="protein sequence ID" value="RAW14683.1"/>
    <property type="molecule type" value="Genomic_DNA"/>
</dbReference>
<keyword evidence="2" id="KW-1133">Transmembrane helix</keyword>
<accession>A0A329QR59</accession>
<keyword evidence="2" id="KW-0472">Membrane</keyword>
<organism evidence="3 4">
    <name type="scientific">Phytoactinopolyspora halophila</name>
    <dbReference type="NCBI Taxonomy" id="1981511"/>
    <lineage>
        <taxon>Bacteria</taxon>
        <taxon>Bacillati</taxon>
        <taxon>Actinomycetota</taxon>
        <taxon>Actinomycetes</taxon>
        <taxon>Jiangellales</taxon>
        <taxon>Jiangellaceae</taxon>
        <taxon>Phytoactinopolyspora</taxon>
    </lineage>
</organism>
<evidence type="ECO:0000313" key="3">
    <source>
        <dbReference type="EMBL" id="RAW14683.1"/>
    </source>
</evidence>
<dbReference type="Proteomes" id="UP000250462">
    <property type="component" value="Unassembled WGS sequence"/>
</dbReference>